<feature type="compositionally biased region" description="Basic and acidic residues" evidence="1">
    <location>
        <begin position="471"/>
        <end position="491"/>
    </location>
</feature>
<evidence type="ECO:0000256" key="1">
    <source>
        <dbReference type="SAM" id="MobiDB-lite"/>
    </source>
</evidence>
<comment type="caution">
    <text evidence="2">The sequence shown here is derived from an EMBL/GenBank/DDBJ whole genome shotgun (WGS) entry which is preliminary data.</text>
</comment>
<evidence type="ECO:0000313" key="2">
    <source>
        <dbReference type="EMBL" id="KAK7033944.1"/>
    </source>
</evidence>
<feature type="region of interest" description="Disordered" evidence="1">
    <location>
        <begin position="455"/>
        <end position="491"/>
    </location>
</feature>
<evidence type="ECO:0000313" key="3">
    <source>
        <dbReference type="Proteomes" id="UP001383192"/>
    </source>
</evidence>
<organism evidence="2 3">
    <name type="scientific">Paramarasmius palmivorus</name>
    <dbReference type="NCBI Taxonomy" id="297713"/>
    <lineage>
        <taxon>Eukaryota</taxon>
        <taxon>Fungi</taxon>
        <taxon>Dikarya</taxon>
        <taxon>Basidiomycota</taxon>
        <taxon>Agaricomycotina</taxon>
        <taxon>Agaricomycetes</taxon>
        <taxon>Agaricomycetidae</taxon>
        <taxon>Agaricales</taxon>
        <taxon>Marasmiineae</taxon>
        <taxon>Marasmiaceae</taxon>
        <taxon>Paramarasmius</taxon>
    </lineage>
</organism>
<accession>A0AAW0C466</accession>
<keyword evidence="3" id="KW-1185">Reference proteome</keyword>
<dbReference type="AlphaFoldDB" id="A0AAW0C466"/>
<gene>
    <name evidence="2" type="ORF">VNI00_012571</name>
</gene>
<protein>
    <submittedName>
        <fullName evidence="2">Uncharacterized protein</fullName>
    </submittedName>
</protein>
<reference evidence="2 3" key="1">
    <citation type="submission" date="2024-01" db="EMBL/GenBank/DDBJ databases">
        <title>A draft genome for a cacao thread blight-causing isolate of Paramarasmius palmivorus.</title>
        <authorList>
            <person name="Baruah I.K."/>
            <person name="Bukari Y."/>
            <person name="Amoako-Attah I."/>
            <person name="Meinhardt L.W."/>
            <person name="Bailey B.A."/>
            <person name="Cohen S.P."/>
        </authorList>
    </citation>
    <scope>NUCLEOTIDE SEQUENCE [LARGE SCALE GENOMIC DNA]</scope>
    <source>
        <strain evidence="2 3">GH-12</strain>
    </source>
</reference>
<name>A0AAW0C466_9AGAR</name>
<dbReference type="EMBL" id="JAYKXP010000059">
    <property type="protein sequence ID" value="KAK7033944.1"/>
    <property type="molecule type" value="Genomic_DNA"/>
</dbReference>
<sequence length="491" mass="55370">MGEGSVLRQILPECIGAIQSRMTSDRKQALARYNGYQWKDDSVVELNRQWECIEQMLIRLRESNDLHLDAAELRDRAIRELPDADSSSAQMLTRSLGNMVTDCRLNMWFMAMSKIISDSSSSITRTTSLSSDASELDYRVDTPRPSQILDSLMRLFLFRLKKILTHGFSMAQRYPTMWKAFLQVLDSSAWEPFIEFSCLSDYTSEIVQCHRGSPLYVVEVDAETYHETQEGGEQKEEQIPAEDIPWTARTTSLVVRNASFDFDHALQQAITDSLKHAPNIICLGGIPELGLDETSRQQPYRAVYTNRRAWKGRALARSSFDYTVGFESQNSGDIQTRGNHVRLFGTARCLTLFHCPSSGKLTVSLFVRRRSGRIALNATLRSDSDPASANTIQYVVPTREKKGGLLCAAIHFTDVSQGGGQILIEGDRFWKVHEVKVQWIAGDKVEDVGAGNCNPEWAGLSKEPGETELDPDARSVGHEDFDERYDRQDTC</sequence>
<dbReference type="Proteomes" id="UP001383192">
    <property type="component" value="Unassembled WGS sequence"/>
</dbReference>
<proteinExistence type="predicted"/>